<proteinExistence type="predicted"/>
<accession>A0A4Q7PB48</accession>
<protein>
    <submittedName>
        <fullName evidence="1">Uncharacterized protein</fullName>
    </submittedName>
</protein>
<organism evidence="1 2">
    <name type="scientific">Cecembia calidifontis</name>
    <dbReference type="NCBI Taxonomy" id="1187080"/>
    <lineage>
        <taxon>Bacteria</taxon>
        <taxon>Pseudomonadati</taxon>
        <taxon>Bacteroidota</taxon>
        <taxon>Cytophagia</taxon>
        <taxon>Cytophagales</taxon>
        <taxon>Cyclobacteriaceae</taxon>
        <taxon>Cecembia</taxon>
    </lineage>
</organism>
<evidence type="ECO:0000313" key="1">
    <source>
        <dbReference type="EMBL" id="RZS97461.1"/>
    </source>
</evidence>
<evidence type="ECO:0000313" key="2">
    <source>
        <dbReference type="Proteomes" id="UP000292209"/>
    </source>
</evidence>
<sequence>MESGFLFLETNNYALYLVPLIENPKSTYNINAYA</sequence>
<dbReference type="EMBL" id="SGXG01000001">
    <property type="protein sequence ID" value="RZS97461.1"/>
    <property type="molecule type" value="Genomic_DNA"/>
</dbReference>
<dbReference type="AlphaFoldDB" id="A0A4Q7PB48"/>
<comment type="caution">
    <text evidence="1">The sequence shown here is derived from an EMBL/GenBank/DDBJ whole genome shotgun (WGS) entry which is preliminary data.</text>
</comment>
<name>A0A4Q7PB48_9BACT</name>
<dbReference type="Proteomes" id="UP000292209">
    <property type="component" value="Unassembled WGS sequence"/>
</dbReference>
<gene>
    <name evidence="1" type="ORF">BC751_3068</name>
</gene>
<keyword evidence="2" id="KW-1185">Reference proteome</keyword>
<reference evidence="1 2" key="1">
    <citation type="submission" date="2019-02" db="EMBL/GenBank/DDBJ databases">
        <title>Genomic Encyclopedia of Archaeal and Bacterial Type Strains, Phase II (KMG-II): from individual species to whole genera.</title>
        <authorList>
            <person name="Goeker M."/>
        </authorList>
    </citation>
    <scope>NUCLEOTIDE SEQUENCE [LARGE SCALE GENOMIC DNA]</scope>
    <source>
        <strain evidence="1 2">DSM 21411</strain>
    </source>
</reference>